<reference evidence="2" key="1">
    <citation type="submission" date="2022-11" db="UniProtKB">
        <authorList>
            <consortium name="WormBaseParasite"/>
        </authorList>
    </citation>
    <scope>IDENTIFICATION</scope>
</reference>
<organism evidence="1 2">
    <name type="scientific">Panagrolaimus sp. JU765</name>
    <dbReference type="NCBI Taxonomy" id="591449"/>
    <lineage>
        <taxon>Eukaryota</taxon>
        <taxon>Metazoa</taxon>
        <taxon>Ecdysozoa</taxon>
        <taxon>Nematoda</taxon>
        <taxon>Chromadorea</taxon>
        <taxon>Rhabditida</taxon>
        <taxon>Tylenchina</taxon>
        <taxon>Panagrolaimomorpha</taxon>
        <taxon>Panagrolaimoidea</taxon>
        <taxon>Panagrolaimidae</taxon>
        <taxon>Panagrolaimus</taxon>
    </lineage>
</organism>
<evidence type="ECO:0000313" key="1">
    <source>
        <dbReference type="Proteomes" id="UP000887576"/>
    </source>
</evidence>
<protein>
    <submittedName>
        <fullName evidence="2">Uncharacterized protein</fullName>
    </submittedName>
</protein>
<sequence length="372" mass="41228">MASMHFSMGIRTDDFVILASDKSAFLNGVVVSNDYDKTVKLGDKTYMTVLGKPGDAQNFSRLAQRHMNLFKMSNGYELSPKAILHCLERIIAEQGRSSPIGLQPKIFSPQNPILPPLCPFPDVGNPGGFPSTNDTPPSYGRVAEALRSEDYSVEVLLGGYDDKENKAWLSTIDYLGNAIEEQNYLFCRSFTNCRVIMDTLYNPAMTVDEGIEAVSKCVENSRKRSVIKPLNVIIIDRNGARNLDRDLPVADFKSLFANPKKVVFAACGSSKLICFDGIYAYLVNVIPDGDDTLFSCLAVLVLEPLSDIDSDINAVKVNEDSTYVALISKKYVYVFGIPDVQKGAVIPKHADLDKGVPKLTVRLELHFWLFYI</sequence>
<dbReference type="Proteomes" id="UP000887576">
    <property type="component" value="Unplaced"/>
</dbReference>
<proteinExistence type="predicted"/>
<name>A0AC34RKT7_9BILA</name>
<evidence type="ECO:0000313" key="2">
    <source>
        <dbReference type="WBParaSite" id="JU765_v2.g7840.t1"/>
    </source>
</evidence>
<accession>A0AC34RKT7</accession>
<dbReference type="WBParaSite" id="JU765_v2.g7840.t1">
    <property type="protein sequence ID" value="JU765_v2.g7840.t1"/>
    <property type="gene ID" value="JU765_v2.g7840"/>
</dbReference>